<protein>
    <submittedName>
        <fullName evidence="2">Uncharacterized protein</fullName>
    </submittedName>
</protein>
<evidence type="ECO:0000256" key="1">
    <source>
        <dbReference type="SAM" id="MobiDB-lite"/>
    </source>
</evidence>
<proteinExistence type="predicted"/>
<evidence type="ECO:0000313" key="3">
    <source>
        <dbReference type="Proteomes" id="UP000801492"/>
    </source>
</evidence>
<feature type="compositionally biased region" description="Basic and acidic residues" evidence="1">
    <location>
        <begin position="98"/>
        <end position="116"/>
    </location>
</feature>
<sequence>PLDVSFMAPLSAYYEQKIIKWLVAHPGRAVTIYQIGKLFTAAFTTAAVMKAAIAGFKERECTRLIAIIEKEGQEKKARKQRLFNPTQDKKGSKAKKGKKEETANEIITNKEEKKVMQDSSSDEEDHEACMFCKELYSQARAKKEWIQACSNADEEDDTLVCDFCS</sequence>
<dbReference type="OrthoDB" id="6766063at2759"/>
<feature type="region of interest" description="Disordered" evidence="1">
    <location>
        <begin position="72"/>
        <end position="125"/>
    </location>
</feature>
<reference evidence="2" key="1">
    <citation type="submission" date="2019-08" db="EMBL/GenBank/DDBJ databases">
        <title>The genome of the North American firefly Photinus pyralis.</title>
        <authorList>
            <consortium name="Photinus pyralis genome working group"/>
            <person name="Fallon T.R."/>
            <person name="Sander Lower S.E."/>
            <person name="Weng J.-K."/>
        </authorList>
    </citation>
    <scope>NUCLEOTIDE SEQUENCE</scope>
    <source>
        <strain evidence="2">TRF0915ILg1</strain>
        <tissue evidence="2">Whole body</tissue>
    </source>
</reference>
<dbReference type="AlphaFoldDB" id="A0A8K0CKU5"/>
<dbReference type="Proteomes" id="UP000801492">
    <property type="component" value="Unassembled WGS sequence"/>
</dbReference>
<feature type="non-terminal residue" evidence="2">
    <location>
        <position position="1"/>
    </location>
</feature>
<name>A0A8K0CKU5_IGNLU</name>
<comment type="caution">
    <text evidence="2">The sequence shown here is derived from an EMBL/GenBank/DDBJ whole genome shotgun (WGS) entry which is preliminary data.</text>
</comment>
<gene>
    <name evidence="2" type="ORF">ILUMI_17944</name>
</gene>
<keyword evidence="3" id="KW-1185">Reference proteome</keyword>
<accession>A0A8K0CKU5</accession>
<evidence type="ECO:0000313" key="2">
    <source>
        <dbReference type="EMBL" id="KAF2888229.1"/>
    </source>
</evidence>
<dbReference type="EMBL" id="VTPC01078884">
    <property type="protein sequence ID" value="KAF2888229.1"/>
    <property type="molecule type" value="Genomic_DNA"/>
</dbReference>
<organism evidence="2 3">
    <name type="scientific">Ignelater luminosus</name>
    <name type="common">Cucubano</name>
    <name type="synonym">Pyrophorus luminosus</name>
    <dbReference type="NCBI Taxonomy" id="2038154"/>
    <lineage>
        <taxon>Eukaryota</taxon>
        <taxon>Metazoa</taxon>
        <taxon>Ecdysozoa</taxon>
        <taxon>Arthropoda</taxon>
        <taxon>Hexapoda</taxon>
        <taxon>Insecta</taxon>
        <taxon>Pterygota</taxon>
        <taxon>Neoptera</taxon>
        <taxon>Endopterygota</taxon>
        <taxon>Coleoptera</taxon>
        <taxon>Polyphaga</taxon>
        <taxon>Elateriformia</taxon>
        <taxon>Elateroidea</taxon>
        <taxon>Elateridae</taxon>
        <taxon>Agrypninae</taxon>
        <taxon>Pyrophorini</taxon>
        <taxon>Ignelater</taxon>
    </lineage>
</organism>